<dbReference type="EMBL" id="JAMOIL010000008">
    <property type="protein sequence ID" value="MCM0620125.1"/>
    <property type="molecule type" value="Genomic_DNA"/>
</dbReference>
<evidence type="ECO:0000259" key="1">
    <source>
        <dbReference type="SMART" id="SM00731"/>
    </source>
</evidence>
<keyword evidence="3" id="KW-1185">Reference proteome</keyword>
<organism evidence="2 3">
    <name type="scientific">Nocardioides bruguierae</name>
    <dbReference type="NCBI Taxonomy" id="2945102"/>
    <lineage>
        <taxon>Bacteria</taxon>
        <taxon>Bacillati</taxon>
        <taxon>Actinomycetota</taxon>
        <taxon>Actinomycetes</taxon>
        <taxon>Propionibacteriales</taxon>
        <taxon>Nocardioidaceae</taxon>
        <taxon>Nocardioides</taxon>
    </lineage>
</organism>
<feature type="domain" description="SprT-like" evidence="1">
    <location>
        <begin position="1"/>
        <end position="140"/>
    </location>
</feature>
<protein>
    <submittedName>
        <fullName evidence="2">SprT-like domain-containing protein</fullName>
    </submittedName>
</protein>
<dbReference type="SMART" id="SM00731">
    <property type="entry name" value="SprT"/>
    <property type="match status" value="1"/>
</dbReference>
<dbReference type="AlphaFoldDB" id="A0A9X2IFV2"/>
<dbReference type="Pfam" id="PF10263">
    <property type="entry name" value="SprT-like"/>
    <property type="match status" value="1"/>
</dbReference>
<comment type="caution">
    <text evidence="2">The sequence shown here is derived from an EMBL/GenBank/DDBJ whole genome shotgun (WGS) entry which is preliminary data.</text>
</comment>
<name>A0A9X2IFV2_9ACTN</name>
<dbReference type="InterPro" id="IPR006640">
    <property type="entry name" value="SprT-like_domain"/>
</dbReference>
<sequence>MDLADALGLARDLVAEHGLTGWRVTLDRAKRRAGVTRFDSRVIGLSAPLTALAGEDEVRDTILHEIAHALVGPRHGHDATWRRTALSIGCSGERCVPADAPRPVEPWQGTCPAGHTAGRHRRPERVVTCARCAPGRFDLAHLLTWSHHGRPATAEMLHPNYLAELERLAAGQRMRVLGPGQRARIIVGGRYAGSVGTVVKRGRTRYHLRVGRQVLTVPFAGVEPV</sequence>
<dbReference type="GO" id="GO:0006950">
    <property type="term" value="P:response to stress"/>
    <property type="evidence" value="ECO:0007669"/>
    <property type="project" value="UniProtKB-ARBA"/>
</dbReference>
<proteinExistence type="predicted"/>
<evidence type="ECO:0000313" key="2">
    <source>
        <dbReference type="EMBL" id="MCM0620125.1"/>
    </source>
</evidence>
<dbReference type="Proteomes" id="UP001139485">
    <property type="component" value="Unassembled WGS sequence"/>
</dbReference>
<gene>
    <name evidence="2" type="ORF">M8330_07430</name>
</gene>
<accession>A0A9X2IFV2</accession>
<evidence type="ECO:0000313" key="3">
    <source>
        <dbReference type="Proteomes" id="UP001139485"/>
    </source>
</evidence>
<dbReference type="RefSeq" id="WP_250826803.1">
    <property type="nucleotide sequence ID" value="NZ_JAMOIL010000008.1"/>
</dbReference>
<reference evidence="2" key="1">
    <citation type="submission" date="2022-05" db="EMBL/GenBank/DDBJ databases">
        <authorList>
            <person name="Tuo L."/>
        </authorList>
    </citation>
    <scope>NUCLEOTIDE SEQUENCE</scope>
    <source>
        <strain evidence="2">BSK12Z-4</strain>
    </source>
</reference>